<organism evidence="1 2">
    <name type="scientific">Nostoc punctiforme FACHB-252</name>
    <dbReference type="NCBI Taxonomy" id="1357509"/>
    <lineage>
        <taxon>Bacteria</taxon>
        <taxon>Bacillati</taxon>
        <taxon>Cyanobacteriota</taxon>
        <taxon>Cyanophyceae</taxon>
        <taxon>Nostocales</taxon>
        <taxon>Nostocaceae</taxon>
        <taxon>Nostoc</taxon>
    </lineage>
</organism>
<gene>
    <name evidence="1" type="ORF">H6G94_36140</name>
</gene>
<name>A0ABR8HL25_NOSPU</name>
<dbReference type="RefSeq" id="WP_190952993.1">
    <property type="nucleotide sequence ID" value="NZ_JACJTC010000069.1"/>
</dbReference>
<dbReference type="Proteomes" id="UP000606396">
    <property type="component" value="Unassembled WGS sequence"/>
</dbReference>
<protein>
    <submittedName>
        <fullName evidence="1">RICIN domain-containing protein</fullName>
    </submittedName>
</protein>
<evidence type="ECO:0000313" key="1">
    <source>
        <dbReference type="EMBL" id="MBD2616586.1"/>
    </source>
</evidence>
<reference evidence="1 2" key="1">
    <citation type="journal article" date="2020" name="ISME J.">
        <title>Comparative genomics reveals insights into cyanobacterial evolution and habitat adaptation.</title>
        <authorList>
            <person name="Chen M.Y."/>
            <person name="Teng W.K."/>
            <person name="Zhao L."/>
            <person name="Hu C.X."/>
            <person name="Zhou Y.K."/>
            <person name="Han B.P."/>
            <person name="Song L.R."/>
            <person name="Shu W.S."/>
        </authorList>
    </citation>
    <scope>NUCLEOTIDE SEQUENCE [LARGE SCALE GENOMIC DNA]</scope>
    <source>
        <strain evidence="1 2">FACHB-252</strain>
    </source>
</reference>
<keyword evidence="2" id="KW-1185">Reference proteome</keyword>
<sequence>MSQVIQSELLVELSTEQQQFLSGGALNDAYVEYRNPTAEAQKWRLVPVGDGSYFIENVRLTRERGNSMVLDYRG</sequence>
<accession>A0ABR8HL25</accession>
<comment type="caution">
    <text evidence="1">The sequence shown here is derived from an EMBL/GenBank/DDBJ whole genome shotgun (WGS) entry which is preliminary data.</text>
</comment>
<dbReference type="EMBL" id="JACJTC010000069">
    <property type="protein sequence ID" value="MBD2616586.1"/>
    <property type="molecule type" value="Genomic_DNA"/>
</dbReference>
<proteinExistence type="predicted"/>
<evidence type="ECO:0000313" key="2">
    <source>
        <dbReference type="Proteomes" id="UP000606396"/>
    </source>
</evidence>
<dbReference type="Gene3D" id="2.80.10.50">
    <property type="match status" value="1"/>
</dbReference>